<evidence type="ECO:0000313" key="1">
    <source>
        <dbReference type="EMBL" id="GMF49461.1"/>
    </source>
</evidence>
<reference evidence="1" key="1">
    <citation type="submission" date="2023-04" db="EMBL/GenBank/DDBJ databases">
        <title>Phytophthora fragariaefolia NBRC 109709.</title>
        <authorList>
            <person name="Ichikawa N."/>
            <person name="Sato H."/>
            <person name="Tonouchi N."/>
        </authorList>
    </citation>
    <scope>NUCLEOTIDE SEQUENCE</scope>
    <source>
        <strain evidence="1">NBRC 109709</strain>
    </source>
</reference>
<proteinExistence type="predicted"/>
<organism evidence="1 2">
    <name type="scientific">Phytophthora fragariaefolia</name>
    <dbReference type="NCBI Taxonomy" id="1490495"/>
    <lineage>
        <taxon>Eukaryota</taxon>
        <taxon>Sar</taxon>
        <taxon>Stramenopiles</taxon>
        <taxon>Oomycota</taxon>
        <taxon>Peronosporomycetes</taxon>
        <taxon>Peronosporales</taxon>
        <taxon>Peronosporaceae</taxon>
        <taxon>Phytophthora</taxon>
    </lineage>
</organism>
<dbReference type="OrthoDB" id="129170at2759"/>
<evidence type="ECO:0000313" key="2">
    <source>
        <dbReference type="Proteomes" id="UP001165121"/>
    </source>
</evidence>
<dbReference type="Proteomes" id="UP001165121">
    <property type="component" value="Unassembled WGS sequence"/>
</dbReference>
<protein>
    <submittedName>
        <fullName evidence="1">Unnamed protein product</fullName>
    </submittedName>
</protein>
<accession>A0A9W6XZS7</accession>
<dbReference type="EMBL" id="BSXT01002531">
    <property type="protein sequence ID" value="GMF49461.1"/>
    <property type="molecule type" value="Genomic_DNA"/>
</dbReference>
<keyword evidence="2" id="KW-1185">Reference proteome</keyword>
<gene>
    <name evidence="1" type="ORF">Pfra01_001955800</name>
</gene>
<comment type="caution">
    <text evidence="1">The sequence shown here is derived from an EMBL/GenBank/DDBJ whole genome shotgun (WGS) entry which is preliminary data.</text>
</comment>
<name>A0A9W6XZS7_9STRA</name>
<sequence>MIAWAMIAFDIQDALGKASGLIINRNKTVAIALCPVGVRDCIEWTHDIRLHATTDKCRYLGHLAGSRPCVKQSWDTAGAQLRIRIRLASHRILMVDQQAKVAAAIIIPKLLYVGRRSWPTTAIVMAYSKCIKNFVWTGMFEESASGSTHWLDEEVSSLPRREGGMAVLDLKAELLALAVTAASNWAVSGSALEHLLGDILLQDGQQDALPTSIYHSWTWGAP</sequence>
<dbReference type="AlphaFoldDB" id="A0A9W6XZS7"/>